<sequence length="709" mass="77880">MKTTRTLTLEFVRHGPPHNQLLSPITEYLALCGNHGATSVFLPFEHHEFLLRLSALRYQERRDRPEDAMAVRAAHAREMGQLMSGILGEVPGLKADLGSCPQHPDELIHLQLVVSAAELALLPFEAALTPPGSPGAGKPLSLQTALPMSLTRQVRRAFTPVVHWPTTPRILCAISSAGGVVPGADHVRVLRAAIAPWVRPAEQASAGAPDNVGDMLTVMTDASLEKLSQACSEKAYTHVHILAHGKSFPVVGGTRFGLALHDSRDASKVEVVDGERLALALRSHKHTQGVPLTPPAVVTVASCDSGNVDTLIAPGASLAHALHEAEIPLVVASQFPLTFAGSMVLTHVLYSRLLWGADPRVVLHEARQKLRLLEGEVHDWASVVAYTSFPPDFDSRLWSSQVRQAHAAAEAALARSGRLLEPTGPLTDKEGPAPVAPEAKTIAKLTEELGNLTVARDRLLAALPQERAQAARAAELYGQCGSIEKRRAQIHYHVRQQSKDEGRLRELDLEIRAALERAASYYWEGLQRVLPSQWLATQNLCIRWLLDGKVEARWWRVAQASSRMDLEGSSAESRLWAHASLAEVYLLAPFIEPSPTDVKTEDPTQDLSPETARELALKHAESFAGLADRNSFHLLSTRRQFERYMTWFIPYVREMLEKEHAREVRSGSERSASVKSRLEALSSLQENVREVLKRFPVSTSPAAYSYPTS</sequence>
<dbReference type="RefSeq" id="WP_206726734.1">
    <property type="nucleotide sequence ID" value="NZ_CP071090.1"/>
</dbReference>
<dbReference type="InterPro" id="IPR024983">
    <property type="entry name" value="CHAT_dom"/>
</dbReference>
<protein>
    <submittedName>
        <fullName evidence="2">CHAT domain-containing protein</fullName>
    </submittedName>
</protein>
<reference evidence="2 3" key="1">
    <citation type="submission" date="2021-02" db="EMBL/GenBank/DDBJ databases">
        <title>De Novo genome assembly of isolated myxobacteria.</title>
        <authorList>
            <person name="Stevens D.C."/>
        </authorList>
    </citation>
    <scope>NUCLEOTIDE SEQUENCE [LARGE SCALE GENOMIC DNA]</scope>
    <source>
        <strain evidence="3">SCPEA02</strain>
    </source>
</reference>
<organism evidence="2 3">
    <name type="scientific">Pyxidicoccus parkwayensis</name>
    <dbReference type="NCBI Taxonomy" id="2813578"/>
    <lineage>
        <taxon>Bacteria</taxon>
        <taxon>Pseudomonadati</taxon>
        <taxon>Myxococcota</taxon>
        <taxon>Myxococcia</taxon>
        <taxon>Myxococcales</taxon>
        <taxon>Cystobacterineae</taxon>
        <taxon>Myxococcaceae</taxon>
        <taxon>Pyxidicoccus</taxon>
    </lineage>
</organism>
<accession>A0ABX7P3W8</accession>
<evidence type="ECO:0000259" key="1">
    <source>
        <dbReference type="Pfam" id="PF12770"/>
    </source>
</evidence>
<dbReference type="Proteomes" id="UP000662747">
    <property type="component" value="Chromosome"/>
</dbReference>
<evidence type="ECO:0000313" key="2">
    <source>
        <dbReference type="EMBL" id="QSQ25177.1"/>
    </source>
</evidence>
<dbReference type="Pfam" id="PF12770">
    <property type="entry name" value="CHAT"/>
    <property type="match status" value="1"/>
</dbReference>
<name>A0ABX7P3W8_9BACT</name>
<feature type="domain" description="CHAT" evidence="1">
    <location>
        <begin position="80"/>
        <end position="386"/>
    </location>
</feature>
<proteinExistence type="predicted"/>
<gene>
    <name evidence="2" type="ORF">JY651_09700</name>
</gene>
<keyword evidence="3" id="KW-1185">Reference proteome</keyword>
<evidence type="ECO:0000313" key="3">
    <source>
        <dbReference type="Proteomes" id="UP000662747"/>
    </source>
</evidence>
<dbReference type="EMBL" id="CP071090">
    <property type="protein sequence ID" value="QSQ25177.1"/>
    <property type="molecule type" value="Genomic_DNA"/>
</dbReference>